<evidence type="ECO:0000256" key="2">
    <source>
        <dbReference type="SAM" id="Phobius"/>
    </source>
</evidence>
<comment type="caution">
    <text evidence="3">The sequence shown here is derived from an EMBL/GenBank/DDBJ whole genome shotgun (WGS) entry which is preliminary data.</text>
</comment>
<evidence type="ECO:0008006" key="5">
    <source>
        <dbReference type="Google" id="ProtNLM"/>
    </source>
</evidence>
<protein>
    <recommendedName>
        <fullName evidence="5">DUF883 family protein</fullName>
    </recommendedName>
</protein>
<keyword evidence="4" id="KW-1185">Reference proteome</keyword>
<dbReference type="RefSeq" id="WP_131001889.1">
    <property type="nucleotide sequence ID" value="NZ_JBHSZR010000005.1"/>
</dbReference>
<keyword evidence="2" id="KW-0472">Membrane</keyword>
<evidence type="ECO:0000313" key="4">
    <source>
        <dbReference type="Proteomes" id="UP000291613"/>
    </source>
</evidence>
<dbReference type="EMBL" id="SIUB01000002">
    <property type="protein sequence ID" value="TBN54294.1"/>
    <property type="molecule type" value="Genomic_DNA"/>
</dbReference>
<reference evidence="3 4" key="1">
    <citation type="submission" date="2019-02" db="EMBL/GenBank/DDBJ databases">
        <title>Hansschlegelia quercus sp. nov., a novel methylotrophic bacterium from buds of oak (Quercus robur L.).</title>
        <authorList>
            <person name="Agafonova N.V."/>
            <person name="Kaparullina E.N."/>
            <person name="Grouzdev D.S."/>
            <person name="Doronina N.V."/>
        </authorList>
    </citation>
    <scope>NUCLEOTIDE SEQUENCE [LARGE SCALE GENOMIC DNA]</scope>
    <source>
        <strain evidence="3 4">Dub</strain>
    </source>
</reference>
<gene>
    <name evidence="3" type="ORF">EYR15_05495</name>
</gene>
<keyword evidence="2" id="KW-0812">Transmembrane</keyword>
<feature type="compositionally biased region" description="Low complexity" evidence="1">
    <location>
        <begin position="45"/>
        <end position="57"/>
    </location>
</feature>
<evidence type="ECO:0000256" key="1">
    <source>
        <dbReference type="SAM" id="MobiDB-lite"/>
    </source>
</evidence>
<dbReference type="OrthoDB" id="8449323at2"/>
<organism evidence="3 4">
    <name type="scientific">Hansschlegelia quercus</name>
    <dbReference type="NCBI Taxonomy" id="2528245"/>
    <lineage>
        <taxon>Bacteria</taxon>
        <taxon>Pseudomonadati</taxon>
        <taxon>Pseudomonadota</taxon>
        <taxon>Alphaproteobacteria</taxon>
        <taxon>Hyphomicrobiales</taxon>
        <taxon>Methylopilaceae</taxon>
        <taxon>Hansschlegelia</taxon>
    </lineage>
</organism>
<evidence type="ECO:0000313" key="3">
    <source>
        <dbReference type="EMBL" id="TBN54294.1"/>
    </source>
</evidence>
<feature type="region of interest" description="Disordered" evidence="1">
    <location>
        <begin position="34"/>
        <end position="59"/>
    </location>
</feature>
<accession>A0A4Q9GNF3</accession>
<name>A0A4Q9GNF3_9HYPH</name>
<dbReference type="Proteomes" id="UP000291613">
    <property type="component" value="Unassembled WGS sequence"/>
</dbReference>
<dbReference type="AlphaFoldDB" id="A0A4Q9GNF3"/>
<keyword evidence="2" id="KW-1133">Transmembrane helix</keyword>
<feature type="transmembrane region" description="Helical" evidence="2">
    <location>
        <begin position="89"/>
        <end position="108"/>
    </location>
</feature>
<proteinExistence type="predicted"/>
<sequence length="125" mass="13204">MTMDKSLMKDRAGQLADLRSAVADLSDRVAEVAGSSTRQAKRRASAAAKSVSSSAGSLYGDGLEAVQSAGDHAVYYGRRASGIARQNPGLTLLGVALGVGVIAAIIYASQEENRRWYEKPRGGWF</sequence>